<feature type="compositionally biased region" description="Basic and acidic residues" evidence="2">
    <location>
        <begin position="310"/>
        <end position="322"/>
    </location>
</feature>
<proteinExistence type="predicted"/>
<evidence type="ECO:0000313" key="4">
    <source>
        <dbReference type="EMBL" id="PWZ04505.1"/>
    </source>
</evidence>
<dbReference type="PANTHER" id="PTHR33170:SF34">
    <property type="entry name" value="OS05G0102200 PROTEIN"/>
    <property type="match status" value="1"/>
</dbReference>
<dbReference type="InterPro" id="IPR001878">
    <property type="entry name" value="Znf_CCHC"/>
</dbReference>
<feature type="compositionally biased region" description="Basic residues" evidence="2">
    <location>
        <begin position="528"/>
        <end position="541"/>
    </location>
</feature>
<dbReference type="GO" id="GO:0003676">
    <property type="term" value="F:nucleic acid binding"/>
    <property type="evidence" value="ECO:0007669"/>
    <property type="project" value="InterPro"/>
</dbReference>
<feature type="compositionally biased region" description="Acidic residues" evidence="2">
    <location>
        <begin position="325"/>
        <end position="335"/>
    </location>
</feature>
<organism evidence="4 5">
    <name type="scientific">Zea mays</name>
    <name type="common">Maize</name>
    <dbReference type="NCBI Taxonomy" id="4577"/>
    <lineage>
        <taxon>Eukaryota</taxon>
        <taxon>Viridiplantae</taxon>
        <taxon>Streptophyta</taxon>
        <taxon>Embryophyta</taxon>
        <taxon>Tracheophyta</taxon>
        <taxon>Spermatophyta</taxon>
        <taxon>Magnoliopsida</taxon>
        <taxon>Liliopsida</taxon>
        <taxon>Poales</taxon>
        <taxon>Poaceae</taxon>
        <taxon>PACMAD clade</taxon>
        <taxon>Panicoideae</taxon>
        <taxon>Andropogonodae</taxon>
        <taxon>Andropogoneae</taxon>
        <taxon>Tripsacinae</taxon>
        <taxon>Zea</taxon>
    </lineage>
</organism>
<evidence type="ECO:0000256" key="1">
    <source>
        <dbReference type="PROSITE-ProRule" id="PRU00047"/>
    </source>
</evidence>
<feature type="region of interest" description="Disordered" evidence="2">
    <location>
        <begin position="260"/>
        <end position="279"/>
    </location>
</feature>
<gene>
    <name evidence="4" type="ORF">Zm00014a_041846</name>
</gene>
<name>A0A3L6D7E4_MAIZE</name>
<dbReference type="AlphaFoldDB" id="A0A3L6D7E4"/>
<keyword evidence="1" id="KW-0479">Metal-binding</keyword>
<feature type="region of interest" description="Disordered" evidence="2">
    <location>
        <begin position="310"/>
        <end position="335"/>
    </location>
</feature>
<feature type="domain" description="CCHC-type" evidence="3">
    <location>
        <begin position="6"/>
        <end position="19"/>
    </location>
</feature>
<dbReference type="InterPro" id="IPR036875">
    <property type="entry name" value="Znf_CCHC_sf"/>
</dbReference>
<evidence type="ECO:0000259" key="3">
    <source>
        <dbReference type="PROSITE" id="PS50158"/>
    </source>
</evidence>
<dbReference type="PROSITE" id="PS50158">
    <property type="entry name" value="ZF_CCHC"/>
    <property type="match status" value="1"/>
</dbReference>
<evidence type="ECO:0000313" key="5">
    <source>
        <dbReference type="Proteomes" id="UP000251960"/>
    </source>
</evidence>
<keyword evidence="1" id="KW-0863">Zinc-finger</keyword>
<protein>
    <recommendedName>
        <fullName evidence="3">CCHC-type domain-containing protein</fullName>
    </recommendedName>
</protein>
<evidence type="ECO:0000256" key="2">
    <source>
        <dbReference type="SAM" id="MobiDB-lite"/>
    </source>
</evidence>
<dbReference type="EMBL" id="NCVQ01000188">
    <property type="protein sequence ID" value="PWZ04505.1"/>
    <property type="molecule type" value="Genomic_DNA"/>
</dbReference>
<dbReference type="Proteomes" id="UP000251960">
    <property type="component" value="Unassembled WGS sequence"/>
</dbReference>
<dbReference type="PANTHER" id="PTHR33170">
    <property type="entry name" value="DUF4283 DOMAIN-CONTAINING PROTEIN-RELATED"/>
    <property type="match status" value="1"/>
</dbReference>
<feature type="non-terminal residue" evidence="4">
    <location>
        <position position="1"/>
    </location>
</feature>
<dbReference type="GO" id="GO:0008270">
    <property type="term" value="F:zinc ion binding"/>
    <property type="evidence" value="ECO:0007669"/>
    <property type="project" value="UniProtKB-KW"/>
</dbReference>
<feature type="compositionally biased region" description="Basic and acidic residues" evidence="2">
    <location>
        <begin position="264"/>
        <end position="279"/>
    </location>
</feature>
<reference evidence="4 5" key="1">
    <citation type="journal article" date="2018" name="Nat. Genet.">
        <title>Extensive intraspecific gene order and gene structural variations between Mo17 and other maize genomes.</title>
        <authorList>
            <person name="Sun S."/>
            <person name="Zhou Y."/>
            <person name="Chen J."/>
            <person name="Shi J."/>
            <person name="Zhao H."/>
            <person name="Zhao H."/>
            <person name="Song W."/>
            <person name="Zhang M."/>
            <person name="Cui Y."/>
            <person name="Dong X."/>
            <person name="Liu H."/>
            <person name="Ma X."/>
            <person name="Jiao Y."/>
            <person name="Wang B."/>
            <person name="Wei X."/>
            <person name="Stein J.C."/>
            <person name="Glaubitz J.C."/>
            <person name="Lu F."/>
            <person name="Yu G."/>
            <person name="Liang C."/>
            <person name="Fengler K."/>
            <person name="Li B."/>
            <person name="Rafalski A."/>
            <person name="Schnable P.S."/>
            <person name="Ware D.H."/>
            <person name="Buckler E.S."/>
            <person name="Lai J."/>
        </authorList>
    </citation>
    <scope>NUCLEOTIDE SEQUENCE [LARGE SCALE GENOMIC DNA]</scope>
    <source>
        <strain evidence="5">cv. Missouri 17</strain>
        <tissue evidence="4">Seedling</tissue>
    </source>
</reference>
<keyword evidence="1" id="KW-0862">Zinc</keyword>
<feature type="region of interest" description="Disordered" evidence="2">
    <location>
        <begin position="528"/>
        <end position="555"/>
    </location>
</feature>
<dbReference type="SUPFAM" id="SSF57756">
    <property type="entry name" value="Retrovirus zinc finger-like domains"/>
    <property type="match status" value="1"/>
</dbReference>
<comment type="caution">
    <text evidence="4">The sequence shown here is derived from an EMBL/GenBank/DDBJ whole genome shotgun (WGS) entry which is preliminary data.</text>
</comment>
<accession>A0A3L6D7E4</accession>
<sequence>VHRFFCQKCGAEGHHARYCFKSLWCDICRKETHMTAKCVLPKQNKPCMPIVGMAVDGLGFYSSHFAKPLSRKPKKSFIGLVKVVEGLISAEDLEKDFGFHFPWGKTWKATKCHSGFLIQFPSQEKLDEVINFPELKMKMSGAKISVSSWSSQAKPKSKLHSLWIVAENVPEELQNYQAIYELGSTIGVVEEVDILSLDTKDIVRLKVHVKSVAMIPPIIEVGVKPFLYDIYFKTDNITDVGWNDDSINLGKRASIDRQGFGDPTFEKSGKKARNVGDKSEKEDLRLENIGDIMSQGKNFGRCFEVSDGMEDVKPMDEDKGYDDNPINEEDDFNESEDDLMSSQDLEEFAKDDDVVLPSPQDKDNKILAVSQTEGVVKNDGEKAVNMEVDHVEGIRRSSRLESNDEMKIADKATARAIAKDAFINKGMSSNPFSILNTENSVLMNIASDLGIELGPSFTESVVNLELIKSLELSRKNLAIQSVKSPLGPSLPVVFESKVDKIIQNEEEYNELTDMDNVMVLRKGRKIHHKKYAKKKKKKSPPKLRYTPNKREGSLF</sequence>